<dbReference type="EMBL" id="JASMQC010000034">
    <property type="protein sequence ID" value="KAK1931380.1"/>
    <property type="molecule type" value="Genomic_DNA"/>
</dbReference>
<dbReference type="Proteomes" id="UP001259832">
    <property type="component" value="Unassembled WGS sequence"/>
</dbReference>
<gene>
    <name evidence="2" type="ORF">P3T76_013136</name>
</gene>
<reference evidence="2" key="1">
    <citation type="submission" date="2023-08" db="EMBL/GenBank/DDBJ databases">
        <title>Reference Genome Resource for the Citrus Pathogen Phytophthora citrophthora.</title>
        <authorList>
            <person name="Moller H."/>
            <person name="Coetzee B."/>
            <person name="Rose L.J."/>
            <person name="Van Niekerk J.M."/>
        </authorList>
    </citation>
    <scope>NUCLEOTIDE SEQUENCE</scope>
    <source>
        <strain evidence="2">STE-U-9442</strain>
    </source>
</reference>
<name>A0AAD9G489_9STRA</name>
<evidence type="ECO:0000313" key="3">
    <source>
        <dbReference type="Proteomes" id="UP001259832"/>
    </source>
</evidence>
<feature type="region of interest" description="Disordered" evidence="1">
    <location>
        <begin position="128"/>
        <end position="200"/>
    </location>
</feature>
<proteinExistence type="predicted"/>
<feature type="region of interest" description="Disordered" evidence="1">
    <location>
        <begin position="71"/>
        <end position="92"/>
    </location>
</feature>
<organism evidence="2 3">
    <name type="scientific">Phytophthora citrophthora</name>
    <dbReference type="NCBI Taxonomy" id="4793"/>
    <lineage>
        <taxon>Eukaryota</taxon>
        <taxon>Sar</taxon>
        <taxon>Stramenopiles</taxon>
        <taxon>Oomycota</taxon>
        <taxon>Peronosporomycetes</taxon>
        <taxon>Peronosporales</taxon>
        <taxon>Peronosporaceae</taxon>
        <taxon>Phytophthora</taxon>
    </lineage>
</organism>
<dbReference type="AlphaFoldDB" id="A0AAD9G489"/>
<feature type="compositionally biased region" description="Acidic residues" evidence="1">
    <location>
        <begin position="140"/>
        <end position="157"/>
    </location>
</feature>
<evidence type="ECO:0000313" key="2">
    <source>
        <dbReference type="EMBL" id="KAK1931380.1"/>
    </source>
</evidence>
<comment type="caution">
    <text evidence="2">The sequence shown here is derived from an EMBL/GenBank/DDBJ whole genome shotgun (WGS) entry which is preliminary data.</text>
</comment>
<evidence type="ECO:0000256" key="1">
    <source>
        <dbReference type="SAM" id="MobiDB-lite"/>
    </source>
</evidence>
<keyword evidence="3" id="KW-1185">Reference proteome</keyword>
<sequence length="258" mass="29008">MSTEVAQHFQQMIKVATAAVSKRNSFIGEMCGLFKALEQLQPILEVFLDENSSAKAMTIGKIEYARKQHDVEKARDEEATNAQTETQGGKDRLLTVTPIQLDHQVMEEGNSSPSAFSPDQLYRFEADTSNVPAGSPANMEADDAETDSAAADSDEFPAELNDPTDGLTDCSGTTNQFEERSKQNSQSSSETPSEKLKPTPERYRFDIVRYWKDAPPEVQTRIEERFERMEPLTKNYKGVDIDPVKRNDFFWIPEKNPA</sequence>
<accession>A0AAD9G489</accession>
<protein>
    <submittedName>
        <fullName evidence="2">Uncharacterized protein</fullName>
    </submittedName>
</protein>